<dbReference type="GO" id="GO:0005384">
    <property type="term" value="F:manganese ion transmembrane transporter activity"/>
    <property type="evidence" value="ECO:0007669"/>
    <property type="project" value="TreeGrafter"/>
</dbReference>
<dbReference type="PANTHER" id="PTHR11706:SF33">
    <property type="entry name" value="NATURAL RESISTANCE-ASSOCIATED MACROPHAGE PROTEIN 2"/>
    <property type="match status" value="1"/>
</dbReference>
<protein>
    <recommendedName>
        <fullName evidence="9">Divalent metal cation transporter</fullName>
    </recommendedName>
</protein>
<evidence type="ECO:0000256" key="1">
    <source>
        <dbReference type="ARBA" id="ARBA00004141"/>
    </source>
</evidence>
<keyword evidence="4 6" id="KW-1133">Transmembrane helix</keyword>
<dbReference type="GO" id="GO:0005886">
    <property type="term" value="C:plasma membrane"/>
    <property type="evidence" value="ECO:0007669"/>
    <property type="project" value="TreeGrafter"/>
</dbReference>
<comment type="subcellular location">
    <subcellularLocation>
        <location evidence="1">Membrane</location>
        <topology evidence="1">Multi-pass membrane protein</topology>
    </subcellularLocation>
</comment>
<keyword evidence="5 6" id="KW-0472">Membrane</keyword>
<proteinExistence type="predicted"/>
<feature type="transmembrane region" description="Helical" evidence="6">
    <location>
        <begin position="126"/>
        <end position="143"/>
    </location>
</feature>
<name>A0A420ZDH4_UNCK3</name>
<feature type="transmembrane region" description="Helical" evidence="6">
    <location>
        <begin position="279"/>
        <end position="306"/>
    </location>
</feature>
<feature type="transmembrane region" description="Helical" evidence="6">
    <location>
        <begin position="152"/>
        <end position="171"/>
    </location>
</feature>
<feature type="transmembrane region" description="Helical" evidence="6">
    <location>
        <begin position="387"/>
        <end position="411"/>
    </location>
</feature>
<feature type="transmembrane region" description="Helical" evidence="6">
    <location>
        <begin position="353"/>
        <end position="375"/>
    </location>
</feature>
<reference evidence="7 8" key="1">
    <citation type="submission" date="2018-06" db="EMBL/GenBank/DDBJ databases">
        <title>Extensive metabolic versatility and redundancy in microbially diverse, dynamic hydrothermal sediments.</title>
        <authorList>
            <person name="Dombrowski N."/>
            <person name="Teske A."/>
            <person name="Baker B.J."/>
        </authorList>
    </citation>
    <scope>NUCLEOTIDE SEQUENCE [LARGE SCALE GENOMIC DNA]</scope>
    <source>
        <strain evidence="7">B79_G16</strain>
    </source>
</reference>
<evidence type="ECO:0000256" key="6">
    <source>
        <dbReference type="SAM" id="Phobius"/>
    </source>
</evidence>
<evidence type="ECO:0000256" key="4">
    <source>
        <dbReference type="ARBA" id="ARBA00022989"/>
    </source>
</evidence>
<dbReference type="InterPro" id="IPR001046">
    <property type="entry name" value="NRAMP_fam"/>
</dbReference>
<feature type="transmembrane region" description="Helical" evidence="6">
    <location>
        <begin position="93"/>
        <end position="114"/>
    </location>
</feature>
<dbReference type="EMBL" id="QMNG01000002">
    <property type="protein sequence ID" value="RLC37664.1"/>
    <property type="molecule type" value="Genomic_DNA"/>
</dbReference>
<evidence type="ECO:0000256" key="3">
    <source>
        <dbReference type="ARBA" id="ARBA00022692"/>
    </source>
</evidence>
<feature type="transmembrane region" description="Helical" evidence="6">
    <location>
        <begin position="232"/>
        <end position="255"/>
    </location>
</feature>
<accession>A0A420ZDH4</accession>
<evidence type="ECO:0000313" key="7">
    <source>
        <dbReference type="EMBL" id="RLC37664.1"/>
    </source>
</evidence>
<comment type="caution">
    <text evidence="7">The sequence shown here is derived from an EMBL/GenBank/DDBJ whole genome shotgun (WGS) entry which is preliminary data.</text>
</comment>
<feature type="transmembrane region" description="Helical" evidence="6">
    <location>
        <begin position="191"/>
        <end position="211"/>
    </location>
</feature>
<dbReference type="AlphaFoldDB" id="A0A420ZDH4"/>
<keyword evidence="2" id="KW-0813">Transport</keyword>
<evidence type="ECO:0008006" key="9">
    <source>
        <dbReference type="Google" id="ProtNLM"/>
    </source>
</evidence>
<dbReference type="GO" id="GO:0015086">
    <property type="term" value="F:cadmium ion transmembrane transporter activity"/>
    <property type="evidence" value="ECO:0007669"/>
    <property type="project" value="TreeGrafter"/>
</dbReference>
<evidence type="ECO:0000313" key="8">
    <source>
        <dbReference type="Proteomes" id="UP000281261"/>
    </source>
</evidence>
<keyword evidence="3 6" id="KW-0812">Transmembrane</keyword>
<evidence type="ECO:0000256" key="5">
    <source>
        <dbReference type="ARBA" id="ARBA00023136"/>
    </source>
</evidence>
<organism evidence="7 8">
    <name type="scientific">candidate division Kazan bacterium</name>
    <dbReference type="NCBI Taxonomy" id="2202143"/>
    <lineage>
        <taxon>Bacteria</taxon>
        <taxon>Bacteria division Kazan-3B-28</taxon>
    </lineage>
</organism>
<dbReference type="Proteomes" id="UP000281261">
    <property type="component" value="Unassembled WGS sequence"/>
</dbReference>
<gene>
    <name evidence="7" type="ORF">DRH29_01030</name>
</gene>
<sequence>MRKTRILKRRRNPLNRFMISREGVITGAADDDPAGIATFLQMGATTGFSLLWLVPALLPLVSAVEEMSARVGVVTKKGLAVVLRNTYGRKITYAAALIVLICNVVTISANIAAMAEVLGNLLNINWLWLVAPLIFILLIILVGKSYSIISKYLLVSTIVLTVYIVAGFLVGPDWGEVLSATVTPVLRLDNIILLAATAFVGTTIAPYLIFWQATEEIEDKTTVKDLQKETRGVVIGFALAQLIAFFAIVTAAVVFSGQTNFIPNAAQAALSLRPIAGDLAFILFAIGILGSGIVSIPVLAASTAYVGGDALNIKSGLNFPFAQAKGFYIILIAAIILSGLLVFTNTLPMLMLFYSQVLNGVLTPVLIILLMLITNNRKIMGKYTNGFWSNLFGVASIVLMLGLDIALLVTYL</sequence>
<dbReference type="Pfam" id="PF01566">
    <property type="entry name" value="Nramp"/>
    <property type="match status" value="1"/>
</dbReference>
<evidence type="ECO:0000256" key="2">
    <source>
        <dbReference type="ARBA" id="ARBA00022448"/>
    </source>
</evidence>
<dbReference type="GO" id="GO:0034755">
    <property type="term" value="P:iron ion transmembrane transport"/>
    <property type="evidence" value="ECO:0007669"/>
    <property type="project" value="TreeGrafter"/>
</dbReference>
<dbReference type="PANTHER" id="PTHR11706">
    <property type="entry name" value="SOLUTE CARRIER PROTEIN FAMILY 11 MEMBER"/>
    <property type="match status" value="1"/>
</dbReference>